<dbReference type="InterPro" id="IPR036457">
    <property type="entry name" value="PPM-type-like_dom_sf"/>
</dbReference>
<dbReference type="GO" id="GO:0004722">
    <property type="term" value="F:protein serine/threonine phosphatase activity"/>
    <property type="evidence" value="ECO:0007669"/>
    <property type="project" value="InterPro"/>
</dbReference>
<dbReference type="Proteomes" id="UP001472866">
    <property type="component" value="Chromosome 08"/>
</dbReference>
<gene>
    <name evidence="3" type="ORF">HKI87_08g55180</name>
</gene>
<proteinExistence type="predicted"/>
<dbReference type="GO" id="GO:0004672">
    <property type="term" value="F:protein kinase activity"/>
    <property type="evidence" value="ECO:0007669"/>
    <property type="project" value="InterPro"/>
</dbReference>
<dbReference type="SMART" id="SM00331">
    <property type="entry name" value="PP2C_SIG"/>
    <property type="match status" value="1"/>
</dbReference>
<dbReference type="EMBL" id="CP151508">
    <property type="protein sequence ID" value="WZN63964.1"/>
    <property type="molecule type" value="Genomic_DNA"/>
</dbReference>
<dbReference type="PANTHER" id="PTHR47992">
    <property type="entry name" value="PROTEIN PHOSPHATASE"/>
    <property type="match status" value="1"/>
</dbReference>
<dbReference type="Pfam" id="PF00069">
    <property type="entry name" value="Pkinase"/>
    <property type="match status" value="1"/>
</dbReference>
<dbReference type="GO" id="GO:0005524">
    <property type="term" value="F:ATP binding"/>
    <property type="evidence" value="ECO:0007669"/>
    <property type="project" value="InterPro"/>
</dbReference>
<dbReference type="AlphaFoldDB" id="A0AAX4PE25"/>
<feature type="domain" description="Protein kinase" evidence="1">
    <location>
        <begin position="34"/>
        <end position="338"/>
    </location>
</feature>
<keyword evidence="4" id="KW-1185">Reference proteome</keyword>
<dbReference type="CDD" id="cd00143">
    <property type="entry name" value="PP2Cc"/>
    <property type="match status" value="1"/>
</dbReference>
<protein>
    <submittedName>
        <fullName evidence="3">Protein serine/threonine phosphatase 2C</fullName>
    </submittedName>
</protein>
<dbReference type="PROSITE" id="PS00108">
    <property type="entry name" value="PROTEIN_KINASE_ST"/>
    <property type="match status" value="1"/>
</dbReference>
<dbReference type="SMART" id="SM00220">
    <property type="entry name" value="S_TKc"/>
    <property type="match status" value="1"/>
</dbReference>
<dbReference type="SMART" id="SM00332">
    <property type="entry name" value="PP2Cc"/>
    <property type="match status" value="1"/>
</dbReference>
<dbReference type="InterPro" id="IPR008271">
    <property type="entry name" value="Ser/Thr_kinase_AS"/>
</dbReference>
<feature type="domain" description="PPM-type phosphatase" evidence="2">
    <location>
        <begin position="403"/>
        <end position="671"/>
    </location>
</feature>
<evidence type="ECO:0000313" key="4">
    <source>
        <dbReference type="Proteomes" id="UP001472866"/>
    </source>
</evidence>
<dbReference type="Pfam" id="PF00481">
    <property type="entry name" value="PP2C"/>
    <property type="match status" value="1"/>
</dbReference>
<sequence>MAPTMAPSSCETRCFRGCCASSSVRLDIPMTSIEASSEVLARGAASKVKRGRFEGLEVAVKYPSLPTSDDLDRFHKELGIHLEFTGEGREFDHLVPLVAARAHPPRYVTLTPLATGNLQQHVHDTEEGRRRGLGYLGLCLQIARGVAALHAKGYVHRDLKPANVLITSSGCAQLTDFQLTEKECDLVSLFTSSDVRLSNAGKKPTGGFHKKLLVGTLEYMAPEILTKTSHTRKSDVYSLSILLNECVTGTFPFSDCHKERPGCHTVLELGYGHQELKAAVACEGLRPTTLDPGALAGEGGGAEEAARALNALLERCWSLDPNLRPDIGEVCDALESILAGYDAPAVAGAARPADAEVASRAAEKEGRAEAMAVDPSLVIDAGSAEGAALAQAGVFRGKALELKCGYFQTIGSRDSQEDRVVQSSPYPYAGGGGAHLLAVFDGHRGGEASEHCERRLCKVLADCLRAEAAAAPPSTTAAEPGLDLPSRALVRCFRSLDASFQDANPGCNAGATALACLVCGSRVYVANCGDCRCVVGGAFGAKDLSQDHTTSCARERARIEAAEGGSGALSFQVDSWRIGRCGLQVTRSIGDADVKPLGVTSDPEITVHDLGDGDDFLCLASDGLWDVVSSNEVAGMVRDTVKNPSMVAQRLGLEAASRGSGDNISVLVAFTKQGVGSHERIFANGREEHAFTQTYYGSR</sequence>
<organism evidence="3 4">
    <name type="scientific">Chloropicon roscoffensis</name>
    <dbReference type="NCBI Taxonomy" id="1461544"/>
    <lineage>
        <taxon>Eukaryota</taxon>
        <taxon>Viridiplantae</taxon>
        <taxon>Chlorophyta</taxon>
        <taxon>Chloropicophyceae</taxon>
        <taxon>Chloropicales</taxon>
        <taxon>Chloropicaceae</taxon>
        <taxon>Chloropicon</taxon>
    </lineage>
</organism>
<evidence type="ECO:0000313" key="3">
    <source>
        <dbReference type="EMBL" id="WZN63964.1"/>
    </source>
</evidence>
<dbReference type="Gene3D" id="3.60.40.10">
    <property type="entry name" value="PPM-type phosphatase domain"/>
    <property type="match status" value="1"/>
</dbReference>
<evidence type="ECO:0000259" key="1">
    <source>
        <dbReference type="PROSITE" id="PS50011"/>
    </source>
</evidence>
<evidence type="ECO:0000259" key="2">
    <source>
        <dbReference type="PROSITE" id="PS51746"/>
    </source>
</evidence>
<dbReference type="PROSITE" id="PS50011">
    <property type="entry name" value="PROTEIN_KINASE_DOM"/>
    <property type="match status" value="1"/>
</dbReference>
<dbReference type="Gene3D" id="1.10.510.10">
    <property type="entry name" value="Transferase(Phosphotransferase) domain 1"/>
    <property type="match status" value="1"/>
</dbReference>
<dbReference type="SUPFAM" id="SSF56112">
    <property type="entry name" value="Protein kinase-like (PK-like)"/>
    <property type="match status" value="1"/>
</dbReference>
<dbReference type="InterPro" id="IPR001932">
    <property type="entry name" value="PPM-type_phosphatase-like_dom"/>
</dbReference>
<dbReference type="PROSITE" id="PS51746">
    <property type="entry name" value="PPM_2"/>
    <property type="match status" value="1"/>
</dbReference>
<dbReference type="InterPro" id="IPR015655">
    <property type="entry name" value="PP2C"/>
</dbReference>
<reference evidence="3 4" key="1">
    <citation type="submission" date="2024-03" db="EMBL/GenBank/DDBJ databases">
        <title>Complete genome sequence of the green alga Chloropicon roscoffensis RCC1871.</title>
        <authorList>
            <person name="Lemieux C."/>
            <person name="Pombert J.-F."/>
            <person name="Otis C."/>
            <person name="Turmel M."/>
        </authorList>
    </citation>
    <scope>NUCLEOTIDE SEQUENCE [LARGE SCALE GENOMIC DNA]</scope>
    <source>
        <strain evidence="3 4">RCC1871</strain>
    </source>
</reference>
<dbReference type="InterPro" id="IPR000719">
    <property type="entry name" value="Prot_kinase_dom"/>
</dbReference>
<dbReference type="InterPro" id="IPR011009">
    <property type="entry name" value="Kinase-like_dom_sf"/>
</dbReference>
<accession>A0AAX4PE25</accession>
<dbReference type="SUPFAM" id="SSF81606">
    <property type="entry name" value="PP2C-like"/>
    <property type="match status" value="1"/>
</dbReference>
<name>A0AAX4PE25_9CHLO</name>